<reference evidence="3 4" key="1">
    <citation type="journal article" date="2024" name="Nat. Commun.">
        <title>Phylogenomics reveals the evolutionary origins of lichenization in chlorophyte algae.</title>
        <authorList>
            <person name="Puginier C."/>
            <person name="Libourel C."/>
            <person name="Otte J."/>
            <person name="Skaloud P."/>
            <person name="Haon M."/>
            <person name="Grisel S."/>
            <person name="Petersen M."/>
            <person name="Berrin J.G."/>
            <person name="Delaux P.M."/>
            <person name="Dal Grande F."/>
            <person name="Keller J."/>
        </authorList>
    </citation>
    <scope>NUCLEOTIDE SEQUENCE [LARGE SCALE GENOMIC DNA]</scope>
    <source>
        <strain evidence="3 4">SAG 2145</strain>
    </source>
</reference>
<dbReference type="AlphaFoldDB" id="A0AAW1QLP1"/>
<gene>
    <name evidence="3" type="ORF">WJX74_001974</name>
</gene>
<keyword evidence="2" id="KW-0732">Signal</keyword>
<evidence type="ECO:0000256" key="2">
    <source>
        <dbReference type="SAM" id="SignalP"/>
    </source>
</evidence>
<feature type="compositionally biased region" description="Acidic residues" evidence="1">
    <location>
        <begin position="708"/>
        <end position="734"/>
    </location>
</feature>
<accession>A0AAW1QLP1</accession>
<evidence type="ECO:0000256" key="1">
    <source>
        <dbReference type="SAM" id="MobiDB-lite"/>
    </source>
</evidence>
<feature type="compositionally biased region" description="Low complexity" evidence="1">
    <location>
        <begin position="802"/>
        <end position="832"/>
    </location>
</feature>
<protein>
    <submittedName>
        <fullName evidence="3">Uncharacterized protein</fullName>
    </submittedName>
</protein>
<sequence length="1258" mass="130339">MAGLVRVRLHVTTSFGTSLLLVLAQQQLGPEKTVESIFGLIENLHRQQYAEYGDVRVNALSLQKDSTYYGVFKGLKIQGALCEGDCLLVVLERKKAQDAGLLLAGPSMARLAQSSGTGRFLNNRHLHPFVPALHQQQKDAIVEAFVALLRRSSCSSQEQQDAQPAGLKHGATRVSQRPQSQPPATDDGPSCPMASQPSCLAVMRPAADSCTGAALVTTAGLPAPAEPVPDLLPERPGGSHSKRPRKKATADQPSRLQAKRARSSGIWPSGTATACAGPSGTAAGLPPQLQAATGNGTVPAAASAPQQLLAASHGSQLTAAWLGSEKLCGVANRSGQVAVLPAAPHVAAEIPRGRQCKQGTVLPDVLASTVQPAADSQPQPALHAEDGAAHDDRFIADLASAKAGDMITAAYDEQQASEQAQAAKQAAAVGEPFWKVPASANAAVTGASAPISCSKHESNGITDGSSSEDESSSENDSSSDEDASEASDAEDPVNNSLLNPAPEHTPAHQLQELSQEAYGTNIAQVSSKQKAEAHQGKTAQGSPNAAASSCTLRKPSAQAPAPLARAQQCEVGPTLHQQEAQAGHSAAASIPVLDVQLGKPNSREDVAAEAQKPAVAGRTGSAQPGTASEGQIEEEVGDQSSPEELSDYKNELNQEPDLPKASLGSAPARAELSRPDAQASSKQKRLTEACCADTRPAAQQPATLQEAEIMDEDEVESSGDEEDDAATSSEDEEPGQAAKTPGQVSGDGEVRNGAFADPQHAAAARVGAAPSAASSSEEESSSQDDEDCSSEDEEQPAVAGVEPAAISAMAAAHEASLENASDNESSSSAGEELSSDETSIESGETSLSDSDTGSRKTHSNVRIPGGARFGTGAASSRGIRTGSNELLAPNARACEGTVPQPRAASRKGIAACGKAADAGQVAAGPSMPMPGAPLRQIEGSAAVQRQQAAMDISGPQQEHAAEASGLHQHMLLQNGAGDHHVALAALQQGPAAGHQAAAGLQGVPVTLGHHGPAGQIPHGGSMNLPEAQADIPAALLESNCWNQKKTAWVRTQSLHLLAAGPQGDSTLPELRLVKAHGKSFPPWTLKSKDGTLLLRLLFSQNPMWQFDGLDAAVITGVSFTTTNNEEPAHVTLNMTLPAAYIMTGSNNWPKYKAVHKMEAACELSTPVSDRLYGFQAVPGQHLPQSPGPRMFKSNPCIRAAISIPLSMFVTERWSSHYAAGGKQLNAELKGLAPAKQAAFAVAWLWLESCIKGRTLHKP</sequence>
<feature type="compositionally biased region" description="Low complexity" evidence="1">
    <location>
        <begin position="761"/>
        <end position="775"/>
    </location>
</feature>
<dbReference type="Proteomes" id="UP001438707">
    <property type="component" value="Unassembled WGS sequence"/>
</dbReference>
<evidence type="ECO:0000313" key="3">
    <source>
        <dbReference type="EMBL" id="KAK9822405.1"/>
    </source>
</evidence>
<feature type="compositionally biased region" description="Polar residues" evidence="1">
    <location>
        <begin position="173"/>
        <end position="183"/>
    </location>
</feature>
<feature type="compositionally biased region" description="Polar residues" evidence="1">
    <location>
        <begin position="537"/>
        <end position="551"/>
    </location>
</feature>
<feature type="signal peptide" evidence="2">
    <location>
        <begin position="1"/>
        <end position="24"/>
    </location>
</feature>
<feature type="compositionally biased region" description="Low complexity" evidence="1">
    <location>
        <begin position="555"/>
        <end position="568"/>
    </location>
</feature>
<feature type="region of interest" description="Disordered" evidence="1">
    <location>
        <begin position="157"/>
        <end position="192"/>
    </location>
</feature>
<organism evidence="3 4">
    <name type="scientific">Apatococcus lobatus</name>
    <dbReference type="NCBI Taxonomy" id="904363"/>
    <lineage>
        <taxon>Eukaryota</taxon>
        <taxon>Viridiplantae</taxon>
        <taxon>Chlorophyta</taxon>
        <taxon>core chlorophytes</taxon>
        <taxon>Trebouxiophyceae</taxon>
        <taxon>Chlorellales</taxon>
        <taxon>Chlorellaceae</taxon>
        <taxon>Apatococcus</taxon>
    </lineage>
</organism>
<keyword evidence="4" id="KW-1185">Reference proteome</keyword>
<name>A0AAW1QLP1_9CHLO</name>
<feature type="compositionally biased region" description="Polar residues" evidence="1">
    <location>
        <begin position="511"/>
        <end position="528"/>
    </location>
</feature>
<feature type="compositionally biased region" description="Polar residues" evidence="1">
    <location>
        <begin position="620"/>
        <end position="629"/>
    </location>
</feature>
<comment type="caution">
    <text evidence="3">The sequence shown here is derived from an EMBL/GenBank/DDBJ whole genome shotgun (WGS) entry which is preliminary data.</text>
</comment>
<feature type="compositionally biased region" description="Acidic residues" evidence="1">
    <location>
        <begin position="776"/>
        <end position="795"/>
    </location>
</feature>
<dbReference type="EMBL" id="JALJOS010000032">
    <property type="protein sequence ID" value="KAK9822405.1"/>
    <property type="molecule type" value="Genomic_DNA"/>
</dbReference>
<feature type="region of interest" description="Disordered" evidence="1">
    <location>
        <begin position="221"/>
        <end position="281"/>
    </location>
</feature>
<feature type="chain" id="PRO_5043564918" evidence="2">
    <location>
        <begin position="25"/>
        <end position="1258"/>
    </location>
</feature>
<proteinExistence type="predicted"/>
<feature type="compositionally biased region" description="Acidic residues" evidence="1">
    <location>
        <begin position="466"/>
        <end position="491"/>
    </location>
</feature>
<evidence type="ECO:0000313" key="4">
    <source>
        <dbReference type="Proteomes" id="UP001438707"/>
    </source>
</evidence>
<feature type="region of interest" description="Disordered" evidence="1">
    <location>
        <begin position="451"/>
        <end position="884"/>
    </location>
</feature>
<feature type="compositionally biased region" description="Polar residues" evidence="1">
    <location>
        <begin position="840"/>
        <end position="851"/>
    </location>
</feature>